<evidence type="ECO:0000313" key="2">
    <source>
        <dbReference type="Proteomes" id="UP000531216"/>
    </source>
</evidence>
<keyword evidence="2" id="KW-1185">Reference proteome</keyword>
<dbReference type="RefSeq" id="WP_139224732.1">
    <property type="nucleotide sequence ID" value="NZ_FOOA01000028.1"/>
</dbReference>
<proteinExistence type="predicted"/>
<protein>
    <submittedName>
        <fullName evidence="1">Uncharacterized protein</fullName>
    </submittedName>
</protein>
<evidence type="ECO:0000313" key="1">
    <source>
        <dbReference type="EMBL" id="MBB3938104.1"/>
    </source>
</evidence>
<dbReference type="Proteomes" id="UP000531216">
    <property type="component" value="Unassembled WGS sequence"/>
</dbReference>
<dbReference type="AlphaFoldDB" id="A0A7W6BU75"/>
<organism evidence="1 2">
    <name type="scientific">Aureimonas phyllosphaerae</name>
    <dbReference type="NCBI Taxonomy" id="1166078"/>
    <lineage>
        <taxon>Bacteria</taxon>
        <taxon>Pseudomonadati</taxon>
        <taxon>Pseudomonadota</taxon>
        <taxon>Alphaproteobacteria</taxon>
        <taxon>Hyphomicrobiales</taxon>
        <taxon>Aurantimonadaceae</taxon>
        <taxon>Aureimonas</taxon>
    </lineage>
</organism>
<comment type="caution">
    <text evidence="1">The sequence shown here is derived from an EMBL/GenBank/DDBJ whole genome shotgun (WGS) entry which is preliminary data.</text>
</comment>
<sequence>MRQDIRLSMAGPFEAMHDGFPVVEYRVTGASYAPTWTMQIQTRGPVAGIFAVLHEFHETRLLILTEHGFGGTWNEERQRLEGLGSPAIMAYFGGMEIVAFLDSILPGWDDEPPRRISREAMRQRHNEY</sequence>
<dbReference type="EMBL" id="JACIDO010000017">
    <property type="protein sequence ID" value="MBB3938104.1"/>
    <property type="molecule type" value="Genomic_DNA"/>
</dbReference>
<accession>A0A7W6BU75</accession>
<name>A0A7W6BU75_9HYPH</name>
<gene>
    <name evidence="1" type="ORF">GGR05_004274</name>
</gene>
<reference evidence="1 2" key="1">
    <citation type="submission" date="2020-08" db="EMBL/GenBank/DDBJ databases">
        <title>Genomic Encyclopedia of Type Strains, Phase IV (KMG-IV): sequencing the most valuable type-strain genomes for metagenomic binning, comparative biology and taxonomic classification.</title>
        <authorList>
            <person name="Goeker M."/>
        </authorList>
    </citation>
    <scope>NUCLEOTIDE SEQUENCE [LARGE SCALE GENOMIC DNA]</scope>
    <source>
        <strain evidence="1 2">DSM 25024</strain>
    </source>
</reference>